<evidence type="ECO:0000313" key="4">
    <source>
        <dbReference type="EMBL" id="CEF64796.1"/>
    </source>
</evidence>
<dbReference type="PANTHER" id="PTHR46295:SF1">
    <property type="entry name" value="ENDOPLASMIC RETICULUM RESIDENT PROTEIN 44"/>
    <property type="match status" value="1"/>
</dbReference>
<feature type="signal peptide" evidence="2">
    <location>
        <begin position="1"/>
        <end position="18"/>
    </location>
</feature>
<keyword evidence="5" id="KW-1185">Reference proteome</keyword>
<keyword evidence="2" id="KW-0732">Signal</keyword>
<dbReference type="Proteomes" id="UP000035682">
    <property type="component" value="Unplaced"/>
</dbReference>
<dbReference type="GO" id="GO:0005793">
    <property type="term" value="C:endoplasmic reticulum-Golgi intermediate compartment"/>
    <property type="evidence" value="ECO:0007669"/>
    <property type="project" value="TreeGrafter"/>
</dbReference>
<dbReference type="OMA" id="LFYRDEC"/>
<organism evidence="4">
    <name type="scientific">Strongyloides ratti</name>
    <name type="common">Parasitic roundworm</name>
    <dbReference type="NCBI Taxonomy" id="34506"/>
    <lineage>
        <taxon>Eukaryota</taxon>
        <taxon>Metazoa</taxon>
        <taxon>Ecdysozoa</taxon>
        <taxon>Nematoda</taxon>
        <taxon>Chromadorea</taxon>
        <taxon>Rhabditida</taxon>
        <taxon>Tylenchina</taxon>
        <taxon>Panagrolaimomorpha</taxon>
        <taxon>Strongyloidoidea</taxon>
        <taxon>Strongyloididae</taxon>
        <taxon>Strongyloides</taxon>
    </lineage>
</organism>
<feature type="domain" description="Thioredoxin" evidence="3">
    <location>
        <begin position="2"/>
        <end position="128"/>
    </location>
</feature>
<dbReference type="STRING" id="34506.A0A090L4S5"/>
<reference evidence="4 5" key="1">
    <citation type="submission" date="2014-09" db="EMBL/GenBank/DDBJ databases">
        <authorList>
            <person name="Martin A.A."/>
        </authorList>
    </citation>
    <scope>NUCLEOTIDE SEQUENCE</scope>
    <source>
        <strain evidence="5">ED321</strain>
        <strain evidence="4">ED321 Heterogonic</strain>
    </source>
</reference>
<dbReference type="EMBL" id="LN609528">
    <property type="protein sequence ID" value="CEF64796.1"/>
    <property type="molecule type" value="Genomic_DNA"/>
</dbReference>
<dbReference type="AlphaFoldDB" id="A0A090L4S5"/>
<dbReference type="InterPro" id="IPR036249">
    <property type="entry name" value="Thioredoxin-like_sf"/>
</dbReference>
<dbReference type="WormBase" id="SRAE_1000304900">
    <property type="protein sequence ID" value="SRP03787"/>
    <property type="gene ID" value="WBGene00259666"/>
</dbReference>
<protein>
    <submittedName>
        <fullName evidence="4 6">Endoplasmic reticulum resident protein 44</fullName>
    </submittedName>
</protein>
<dbReference type="Gene3D" id="3.40.30.10">
    <property type="entry name" value="Glutaredoxin"/>
    <property type="match status" value="3"/>
</dbReference>
<name>A0A090L4S5_STRRB</name>
<dbReference type="Pfam" id="PF00085">
    <property type="entry name" value="Thioredoxin"/>
    <property type="match status" value="1"/>
</dbReference>
<dbReference type="RefSeq" id="XP_024503997.1">
    <property type="nucleotide sequence ID" value="XM_024650195.1"/>
</dbReference>
<dbReference type="CTD" id="36377161"/>
<evidence type="ECO:0000313" key="5">
    <source>
        <dbReference type="Proteomes" id="UP000035682"/>
    </source>
</evidence>
<dbReference type="GO" id="GO:0003756">
    <property type="term" value="F:protein disulfide isomerase activity"/>
    <property type="evidence" value="ECO:0007669"/>
    <property type="project" value="TreeGrafter"/>
</dbReference>
<gene>
    <name evidence="4 6 7" type="ORF">SRAE_1000304900</name>
</gene>
<dbReference type="Pfam" id="PF13848">
    <property type="entry name" value="Thioredoxin_6"/>
    <property type="match status" value="1"/>
</dbReference>
<dbReference type="GeneID" id="36377161"/>
<feature type="region of interest" description="Disordered" evidence="1">
    <location>
        <begin position="353"/>
        <end position="373"/>
    </location>
</feature>
<dbReference type="GO" id="GO:0005789">
    <property type="term" value="C:endoplasmic reticulum membrane"/>
    <property type="evidence" value="ECO:0007669"/>
    <property type="project" value="TreeGrafter"/>
</dbReference>
<dbReference type="PROSITE" id="PS51352">
    <property type="entry name" value="THIOREDOXIN_2"/>
    <property type="match status" value="1"/>
</dbReference>
<evidence type="ECO:0000259" key="3">
    <source>
        <dbReference type="PROSITE" id="PS51352"/>
    </source>
</evidence>
<sequence length="390" mass="44954">MLLILYSIFIFFVSIINGAVIPATLENFDQLTKSHSVLIVNFYADWCRFSQLLKPIFEDASEKIGEDVKKNIAFVSVNCEEQPDLAQKYNINKYPTLKIIKFGEVAKREYRGQRTAEAISEFVTKVLKTAIVHLRNEDDLKNKISDKKNAVIAYATSPSKPFETAIKTAGSFIDDCNVYIAFGEWIKNITKQDPKFTFFDHKTGQKTDYEGDHTDIENIKKWITDVCIPLVREITFENAEELTEEGLPFLILFRKPGDTEAEKHFIDAVKRELTDQKPYINALLADGKIFAHPLHHLGKNENDLPLVVIDSFRHMYVFNEFDDIHKKQGKLRQFVLDLHSGKLHREFHYGPETEAPKTYEDVTPTSPPESVFNKLKPSEQRYTVLNKEEL</sequence>
<feature type="chain" id="PRO_5015030489" evidence="2">
    <location>
        <begin position="19"/>
        <end position="390"/>
    </location>
</feature>
<proteinExistence type="predicted"/>
<reference evidence="6" key="2">
    <citation type="submission" date="2020-12" db="UniProtKB">
        <authorList>
            <consortium name="WormBaseParasite"/>
        </authorList>
    </citation>
    <scope>IDENTIFICATION</scope>
</reference>
<evidence type="ECO:0000256" key="1">
    <source>
        <dbReference type="SAM" id="MobiDB-lite"/>
    </source>
</evidence>
<dbReference type="OrthoDB" id="294696at2759"/>
<dbReference type="SUPFAM" id="SSF52833">
    <property type="entry name" value="Thioredoxin-like"/>
    <property type="match status" value="3"/>
</dbReference>
<evidence type="ECO:0000256" key="2">
    <source>
        <dbReference type="SAM" id="SignalP"/>
    </source>
</evidence>
<evidence type="ECO:0000313" key="6">
    <source>
        <dbReference type="WBParaSite" id="SRAE_1000304900.1"/>
    </source>
</evidence>
<dbReference type="WBParaSite" id="SRAE_1000304900.1">
    <property type="protein sequence ID" value="SRAE_1000304900.1"/>
    <property type="gene ID" value="WBGene00259666"/>
</dbReference>
<accession>A0A090L4S5</accession>
<dbReference type="PANTHER" id="PTHR46295">
    <property type="entry name" value="ENDOPLASMIC RETICULUM RESIDENT PROTEIN 44"/>
    <property type="match status" value="1"/>
</dbReference>
<dbReference type="InterPro" id="IPR013766">
    <property type="entry name" value="Thioredoxin_domain"/>
</dbReference>
<dbReference type="InterPro" id="IPR052643">
    <property type="entry name" value="ERP44"/>
</dbReference>
<dbReference type="GO" id="GO:0006457">
    <property type="term" value="P:protein folding"/>
    <property type="evidence" value="ECO:0007669"/>
    <property type="project" value="TreeGrafter"/>
</dbReference>
<evidence type="ECO:0000313" key="7">
    <source>
        <dbReference type="WormBase" id="SRAE_1000304900"/>
    </source>
</evidence>